<dbReference type="RefSeq" id="WP_189117194.1">
    <property type="nucleotide sequence ID" value="NZ_BMRK01000002.1"/>
</dbReference>
<dbReference type="Pfam" id="PF00144">
    <property type="entry name" value="Beta-lactamase"/>
    <property type="match status" value="1"/>
</dbReference>
<feature type="domain" description="Beta-lactamase-related" evidence="2">
    <location>
        <begin position="99"/>
        <end position="347"/>
    </location>
</feature>
<dbReference type="InterPro" id="IPR050789">
    <property type="entry name" value="Diverse_Enzym_Activities"/>
</dbReference>
<reference evidence="3" key="2">
    <citation type="submission" date="2023-01" db="EMBL/GenBank/DDBJ databases">
        <authorList>
            <person name="Sun Q."/>
            <person name="Evtushenko L."/>
        </authorList>
    </citation>
    <scope>NUCLEOTIDE SEQUENCE</scope>
    <source>
        <strain evidence="3">VKM Ac-1246</strain>
    </source>
</reference>
<dbReference type="SUPFAM" id="SSF56601">
    <property type="entry name" value="beta-lactamase/transpeptidase-like"/>
    <property type="match status" value="1"/>
</dbReference>
<dbReference type="InterPro" id="IPR001466">
    <property type="entry name" value="Beta-lactam-related"/>
</dbReference>
<evidence type="ECO:0000313" key="3">
    <source>
        <dbReference type="EMBL" id="GLJ66010.1"/>
    </source>
</evidence>
<sequence length="448" mass="47997">MRRLVAWILAAGLTASLATLPASPASAEVAPKRCDLPTSAGTFDTATPGQQRLDADQVGRAVDLLSTRLRLSVKIFRNNCLVAKSRLDDLGSSVHNNAWSVTKSVTSLLTGIAVGDGRLRLDDPIGRHLPDGPGWGDKAHRAITVRQLLTQTSGARQSILAEAGSLGVDPNLAREALAQPLVHDPGTRFQYSQLGPALLAYVVQRAVGEDLVSFAQKRLFGPIGITEDSYFWLRDRSGLAYGYSNLFLDPDQLARLGLLMSNEGRWRGTQVVPKAYVAAVSRATTTNGCYGLLFWTNRGESCTGADIPGAQTVDRRAIPSAPVDTYEMNGTGGQLVVMIPSLEMTVVTTGYFGSIALDPPVLLGSTPDEMQWTFFRELMAAVEDVEVADPGPYPGDPISLDVDPRNYLDPSVLLSDLVTTPHCNVVFCDGTVPTKGLVQNVQALPGLL</sequence>
<evidence type="ECO:0000256" key="1">
    <source>
        <dbReference type="SAM" id="SignalP"/>
    </source>
</evidence>
<protein>
    <recommendedName>
        <fullName evidence="2">Beta-lactamase-related domain-containing protein</fullName>
    </recommendedName>
</protein>
<feature type="chain" id="PRO_5045481225" description="Beta-lactamase-related domain-containing protein" evidence="1">
    <location>
        <begin position="28"/>
        <end position="448"/>
    </location>
</feature>
<evidence type="ECO:0000313" key="4">
    <source>
        <dbReference type="Proteomes" id="UP001142292"/>
    </source>
</evidence>
<keyword evidence="1" id="KW-0732">Signal</keyword>
<dbReference type="Proteomes" id="UP001142292">
    <property type="component" value="Unassembled WGS sequence"/>
</dbReference>
<dbReference type="InterPro" id="IPR012338">
    <property type="entry name" value="Beta-lactam/transpept-like"/>
</dbReference>
<feature type="signal peptide" evidence="1">
    <location>
        <begin position="1"/>
        <end position="27"/>
    </location>
</feature>
<proteinExistence type="predicted"/>
<dbReference type="PANTHER" id="PTHR43283">
    <property type="entry name" value="BETA-LACTAMASE-RELATED"/>
    <property type="match status" value="1"/>
</dbReference>
<comment type="caution">
    <text evidence="3">The sequence shown here is derived from an EMBL/GenBank/DDBJ whole genome shotgun (WGS) entry which is preliminary data.</text>
</comment>
<dbReference type="Gene3D" id="3.40.710.10">
    <property type="entry name" value="DD-peptidase/beta-lactamase superfamily"/>
    <property type="match status" value="1"/>
</dbReference>
<reference evidence="3" key="1">
    <citation type="journal article" date="2014" name="Int. J. Syst. Evol. Microbiol.">
        <title>Complete genome of a new Firmicutes species belonging to the dominant human colonic microbiota ('Ruminococcus bicirculans') reveals two chromosomes and a selective capacity to utilize plant glucans.</title>
        <authorList>
            <consortium name="NISC Comparative Sequencing Program"/>
            <person name="Wegmann U."/>
            <person name="Louis P."/>
            <person name="Goesmann A."/>
            <person name="Henrissat B."/>
            <person name="Duncan S.H."/>
            <person name="Flint H.J."/>
        </authorList>
    </citation>
    <scope>NUCLEOTIDE SEQUENCE</scope>
    <source>
        <strain evidence="3">VKM Ac-1246</strain>
    </source>
</reference>
<evidence type="ECO:0000259" key="2">
    <source>
        <dbReference type="Pfam" id="PF00144"/>
    </source>
</evidence>
<accession>A0ABQ5SPE7</accession>
<name>A0ABQ5SPE7_9ACTN</name>
<organism evidence="3 4">
    <name type="scientific">Nocardioides luteus</name>
    <dbReference type="NCBI Taxonomy" id="1844"/>
    <lineage>
        <taxon>Bacteria</taxon>
        <taxon>Bacillati</taxon>
        <taxon>Actinomycetota</taxon>
        <taxon>Actinomycetes</taxon>
        <taxon>Propionibacteriales</taxon>
        <taxon>Nocardioidaceae</taxon>
        <taxon>Nocardioides</taxon>
    </lineage>
</organism>
<dbReference type="PANTHER" id="PTHR43283:SF7">
    <property type="entry name" value="BETA-LACTAMASE-RELATED DOMAIN-CONTAINING PROTEIN"/>
    <property type="match status" value="1"/>
</dbReference>
<gene>
    <name evidence="3" type="ORF">GCM10017579_00460</name>
</gene>
<keyword evidence="4" id="KW-1185">Reference proteome</keyword>
<dbReference type="EMBL" id="BSEL01000001">
    <property type="protein sequence ID" value="GLJ66010.1"/>
    <property type="molecule type" value="Genomic_DNA"/>
</dbReference>